<dbReference type="Proteomes" id="UP000266669">
    <property type="component" value="Unassembled WGS sequence"/>
</dbReference>
<dbReference type="AlphaFoldDB" id="A0A8B3CT83"/>
<evidence type="ECO:0000313" key="2">
    <source>
        <dbReference type="Proteomes" id="UP000266669"/>
    </source>
</evidence>
<gene>
    <name evidence="1" type="ORF">DLM78_05875</name>
</gene>
<protein>
    <submittedName>
        <fullName evidence="1">Uncharacterized protein</fullName>
    </submittedName>
</protein>
<organism evidence="1 2">
    <name type="scientific">Leptospira stimsonii</name>
    <dbReference type="NCBI Taxonomy" id="2202203"/>
    <lineage>
        <taxon>Bacteria</taxon>
        <taxon>Pseudomonadati</taxon>
        <taxon>Spirochaetota</taxon>
        <taxon>Spirochaetia</taxon>
        <taxon>Leptospirales</taxon>
        <taxon>Leptospiraceae</taxon>
        <taxon>Leptospira</taxon>
    </lineage>
</organism>
<reference evidence="2" key="1">
    <citation type="submission" date="2018-05" db="EMBL/GenBank/DDBJ databases">
        <title>Leptospira yasudae sp. nov. and Leptospira stimsonii sp. nov., two pathogenic species of the genus Leptospira isolated from environmental sources.</title>
        <authorList>
            <person name="Casanovas-Massana A."/>
            <person name="Hamond C."/>
            <person name="Santos L.A."/>
            <person name="Hacker K.P."/>
            <person name="Balassiano I."/>
            <person name="Medeiros M.A."/>
            <person name="Reis M.G."/>
            <person name="Ko A.I."/>
            <person name="Wunder E.A."/>
        </authorList>
    </citation>
    <scope>NUCLEOTIDE SEQUENCE [LARGE SCALE GENOMIC DNA]</scope>
    <source>
        <strain evidence="2">AMB6-RJ</strain>
    </source>
</reference>
<proteinExistence type="predicted"/>
<accession>A0A8B3CT83</accession>
<evidence type="ECO:0000313" key="1">
    <source>
        <dbReference type="EMBL" id="RHX88467.1"/>
    </source>
</evidence>
<dbReference type="EMBL" id="QHCS01000001">
    <property type="protein sequence ID" value="RHX88467.1"/>
    <property type="molecule type" value="Genomic_DNA"/>
</dbReference>
<comment type="caution">
    <text evidence="1">The sequence shown here is derived from an EMBL/GenBank/DDBJ whole genome shotgun (WGS) entry which is preliminary data.</text>
</comment>
<name>A0A8B3CT83_9LEPT</name>
<sequence>MEHSGVLFASEGSVGRETFPLYCGIPAFRKVSPRSWIFFRSPLDSEILRSSSFSNAASQEQNLLWISP</sequence>